<evidence type="ECO:0000313" key="2">
    <source>
        <dbReference type="EMBL" id="MEA9357822.1"/>
    </source>
</evidence>
<dbReference type="PROSITE" id="PS51257">
    <property type="entry name" value="PROKAR_LIPOPROTEIN"/>
    <property type="match status" value="1"/>
</dbReference>
<feature type="chain" id="PRO_5045332924" evidence="1">
    <location>
        <begin position="22"/>
        <end position="397"/>
    </location>
</feature>
<feature type="signal peptide" evidence="1">
    <location>
        <begin position="1"/>
        <end position="21"/>
    </location>
</feature>
<sequence length="397" mass="44207">MNRNLLLIAMLLLFSACESQLGTTITGAFSNIVSGKFTSSSSGDEAYSEMKSKMHSKESFESVTPTCVPVRSIDPILSTNTKNMSQIKDKLCSCSPWGTCDAKSCSCEKLCPNDFSIFKPVKELDAPEDTLSFTNYNNKFSSGLTYKGYCWGISLLTQRFNRMASFSPKKSKQFTTAGQDSNRIRFYKGIINRINNNEVVDIPGFANLKEFSEDPEVKDLLEDSVKDLWSENAMSSQGLAMVASAKTPEKDELNKMYDDIEFRLKNNLSPSIVYNLSDDRTDAHVLLVSASGVRAETGERYLCLRDNTFVASMSQNCNLKMIIKKDGTLVREMGDNKLIDPKTKLPVIPLKVGKVALAHSENTNTMEQISNLRDKCRNDKNCNASGNDVNKIIKGRH</sequence>
<accession>A0ABU5VXZ0</accession>
<evidence type="ECO:0000256" key="1">
    <source>
        <dbReference type="SAM" id="SignalP"/>
    </source>
</evidence>
<proteinExistence type="predicted"/>
<evidence type="ECO:0000313" key="3">
    <source>
        <dbReference type="Proteomes" id="UP001302274"/>
    </source>
</evidence>
<protein>
    <submittedName>
        <fullName evidence="2">Uncharacterized protein</fullName>
    </submittedName>
</protein>
<dbReference type="EMBL" id="JAYGJQ010000002">
    <property type="protein sequence ID" value="MEA9357822.1"/>
    <property type="molecule type" value="Genomic_DNA"/>
</dbReference>
<reference evidence="2 3" key="1">
    <citation type="submission" date="2023-11" db="EMBL/GenBank/DDBJ databases">
        <title>A Novel Polar Bacteriovorax (B. antarcticus) Isolated from the Biocrust in Antarctica.</title>
        <authorList>
            <person name="Mun W."/>
            <person name="Choi S.Y."/>
            <person name="Mitchell R.J."/>
        </authorList>
    </citation>
    <scope>NUCLEOTIDE SEQUENCE [LARGE SCALE GENOMIC DNA]</scope>
    <source>
        <strain evidence="2 3">PP10</strain>
    </source>
</reference>
<keyword evidence="1" id="KW-0732">Signal</keyword>
<name>A0ABU5VXZ0_9BACT</name>
<dbReference type="Proteomes" id="UP001302274">
    <property type="component" value="Unassembled WGS sequence"/>
</dbReference>
<dbReference type="RefSeq" id="WP_323577987.1">
    <property type="nucleotide sequence ID" value="NZ_JAYGJQ010000002.1"/>
</dbReference>
<gene>
    <name evidence="2" type="ORF">SHI21_16445</name>
</gene>
<comment type="caution">
    <text evidence="2">The sequence shown here is derived from an EMBL/GenBank/DDBJ whole genome shotgun (WGS) entry which is preliminary data.</text>
</comment>
<keyword evidence="3" id="KW-1185">Reference proteome</keyword>
<organism evidence="2 3">
    <name type="scientific">Bacteriovorax antarcticus</name>
    <dbReference type="NCBI Taxonomy" id="3088717"/>
    <lineage>
        <taxon>Bacteria</taxon>
        <taxon>Pseudomonadati</taxon>
        <taxon>Bdellovibrionota</taxon>
        <taxon>Bacteriovoracia</taxon>
        <taxon>Bacteriovoracales</taxon>
        <taxon>Bacteriovoracaceae</taxon>
        <taxon>Bacteriovorax</taxon>
    </lineage>
</organism>